<reference evidence="1 2" key="1">
    <citation type="submission" date="2023-07" db="EMBL/GenBank/DDBJ databases">
        <title>Sorghum-associated microbial communities from plants grown in Nebraska, USA.</title>
        <authorList>
            <person name="Schachtman D."/>
        </authorList>
    </citation>
    <scope>NUCLEOTIDE SEQUENCE [LARGE SCALE GENOMIC DNA]</scope>
    <source>
        <strain evidence="1 2">DS2154</strain>
    </source>
</reference>
<gene>
    <name evidence="1" type="ORF">J2800_005009</name>
</gene>
<organism evidence="1 2">
    <name type="scientific">Caulobacter rhizosphaerae</name>
    <dbReference type="NCBI Taxonomy" id="2010972"/>
    <lineage>
        <taxon>Bacteria</taxon>
        <taxon>Pseudomonadati</taxon>
        <taxon>Pseudomonadota</taxon>
        <taxon>Alphaproteobacteria</taxon>
        <taxon>Caulobacterales</taxon>
        <taxon>Caulobacteraceae</taxon>
        <taxon>Caulobacter</taxon>
    </lineage>
</organism>
<evidence type="ECO:0000313" key="2">
    <source>
        <dbReference type="Proteomes" id="UP001262754"/>
    </source>
</evidence>
<dbReference type="EMBL" id="JAVDRL010000025">
    <property type="protein sequence ID" value="MDR6534238.1"/>
    <property type="molecule type" value="Genomic_DNA"/>
</dbReference>
<accession>A0ABU1N785</accession>
<evidence type="ECO:0000313" key="1">
    <source>
        <dbReference type="EMBL" id="MDR6534238.1"/>
    </source>
</evidence>
<dbReference type="Proteomes" id="UP001262754">
    <property type="component" value="Unassembled WGS sequence"/>
</dbReference>
<comment type="caution">
    <text evidence="1">The sequence shown here is derived from an EMBL/GenBank/DDBJ whole genome shotgun (WGS) entry which is preliminary data.</text>
</comment>
<dbReference type="RefSeq" id="WP_310035446.1">
    <property type="nucleotide sequence ID" value="NZ_JAVDRL010000025.1"/>
</dbReference>
<sequence>MAGRQFSFFLGPQDQLPFEEALREAGQVVFLEDRPRSPTPEEKDSSVIIKFGEEPLPILIARRSDLGDIAFKPIKSRDDFSCDVMLEPVVQFSRCYVDSEIISPGRLYRTDKYYNDKGIITSKSADFIKWADLLFRNGKKKLHKIEQGFYAGTEALALRNAGIHFEGLDAPLR</sequence>
<protein>
    <submittedName>
        <fullName evidence="1">Uncharacterized protein</fullName>
    </submittedName>
</protein>
<keyword evidence="2" id="KW-1185">Reference proteome</keyword>
<proteinExistence type="predicted"/>
<name>A0ABU1N785_9CAUL</name>